<dbReference type="Proteomes" id="UP000044602">
    <property type="component" value="Unassembled WGS sequence"/>
</dbReference>
<dbReference type="EMBL" id="CVQH01021871">
    <property type="protein sequence ID" value="CRK31809.1"/>
    <property type="molecule type" value="Genomic_DNA"/>
</dbReference>
<keyword evidence="3" id="KW-1185">Reference proteome</keyword>
<organism evidence="2 3">
    <name type="scientific">Verticillium longisporum</name>
    <name type="common">Verticillium dahliae var. longisporum</name>
    <dbReference type="NCBI Taxonomy" id="100787"/>
    <lineage>
        <taxon>Eukaryota</taxon>
        <taxon>Fungi</taxon>
        <taxon>Dikarya</taxon>
        <taxon>Ascomycota</taxon>
        <taxon>Pezizomycotina</taxon>
        <taxon>Sordariomycetes</taxon>
        <taxon>Hypocreomycetidae</taxon>
        <taxon>Glomerellales</taxon>
        <taxon>Plectosphaerellaceae</taxon>
        <taxon>Verticillium</taxon>
    </lineage>
</organism>
<proteinExistence type="predicted"/>
<reference evidence="2 3" key="1">
    <citation type="submission" date="2015-05" db="EMBL/GenBank/DDBJ databases">
        <authorList>
            <person name="Wang D.B."/>
            <person name="Wang M."/>
        </authorList>
    </citation>
    <scope>NUCLEOTIDE SEQUENCE [LARGE SCALE GENOMIC DNA]</scope>
    <source>
        <strain evidence="2">VL1</strain>
    </source>
</reference>
<feature type="region of interest" description="Disordered" evidence="1">
    <location>
        <begin position="1"/>
        <end position="33"/>
    </location>
</feature>
<accession>A0A0G4MC03</accession>
<evidence type="ECO:0000313" key="3">
    <source>
        <dbReference type="Proteomes" id="UP000044602"/>
    </source>
</evidence>
<name>A0A0G4MC03_VERLO</name>
<evidence type="ECO:0000313" key="2">
    <source>
        <dbReference type="EMBL" id="CRK31809.1"/>
    </source>
</evidence>
<dbReference type="AlphaFoldDB" id="A0A0G4MC03"/>
<evidence type="ECO:0000256" key="1">
    <source>
        <dbReference type="SAM" id="MobiDB-lite"/>
    </source>
</evidence>
<gene>
    <name evidence="2" type="ORF">BN1708_018831</name>
</gene>
<protein>
    <submittedName>
        <fullName evidence="2">Uncharacterized protein</fullName>
    </submittedName>
</protein>
<feature type="non-terminal residue" evidence="2">
    <location>
        <position position="1"/>
    </location>
</feature>
<sequence length="33" mass="3909">GDREDQNEDLQARQSRPAQAVLRHLRRSHEEPN</sequence>